<dbReference type="InterPro" id="IPR048333">
    <property type="entry name" value="HA2_WH"/>
</dbReference>
<dbReference type="InterPro" id="IPR007502">
    <property type="entry name" value="Helicase-assoc_dom"/>
</dbReference>
<keyword evidence="2 7" id="KW-0378">Hydrolase</keyword>
<dbReference type="PANTHER" id="PTHR18934">
    <property type="entry name" value="ATP-DEPENDENT RNA HELICASE"/>
    <property type="match status" value="1"/>
</dbReference>
<dbReference type="NCBIfam" id="TIGR01967">
    <property type="entry name" value="DEAH_box_HrpA"/>
    <property type="match status" value="1"/>
</dbReference>
<dbReference type="InterPro" id="IPR024590">
    <property type="entry name" value="HrpA_C"/>
</dbReference>
<evidence type="ECO:0000256" key="2">
    <source>
        <dbReference type="ARBA" id="ARBA00022801"/>
    </source>
</evidence>
<reference evidence="7 8" key="1">
    <citation type="journal article" date="2019" name="ISME J.">
        <title>Evolution in action: habitat transition from sediment to the pelagial leads to genome streamlining in Methylophilaceae.</title>
        <authorList>
            <person name="Salcher M."/>
            <person name="Schaefle D."/>
            <person name="Kaspar M."/>
            <person name="Neuenschwander S.M."/>
            <person name="Ghai R."/>
        </authorList>
    </citation>
    <scope>NUCLEOTIDE SEQUENCE [LARGE SCALE GENOMIC DNA]</scope>
    <source>
        <strain evidence="7 8">MMS-RVI-51</strain>
    </source>
</reference>
<dbReference type="SMART" id="SM00490">
    <property type="entry name" value="HELICc"/>
    <property type="match status" value="1"/>
</dbReference>
<dbReference type="InterPro" id="IPR011545">
    <property type="entry name" value="DEAD/DEAH_box_helicase_dom"/>
</dbReference>
<dbReference type="Proteomes" id="UP000314901">
    <property type="component" value="Chromosome"/>
</dbReference>
<dbReference type="GO" id="GO:0005524">
    <property type="term" value="F:ATP binding"/>
    <property type="evidence" value="ECO:0007669"/>
    <property type="project" value="UniProtKB-KW"/>
</dbReference>
<dbReference type="Pfam" id="PF00271">
    <property type="entry name" value="Helicase_C"/>
    <property type="match status" value="1"/>
</dbReference>
<dbReference type="InterPro" id="IPR010222">
    <property type="entry name" value="RNA_helicase_HrpA"/>
</dbReference>
<dbReference type="InterPro" id="IPR027417">
    <property type="entry name" value="P-loop_NTPase"/>
</dbReference>
<evidence type="ECO:0000313" key="7">
    <source>
        <dbReference type="EMBL" id="QDC41289.1"/>
    </source>
</evidence>
<keyword evidence="3 7" id="KW-0347">Helicase</keyword>
<sequence length="1254" mass="144456">MVSESLKNKDKNLAIEASRQARLESLLPIDFPEALPVSQRIKEINEAILNHQVVILCGETGSGKTTQLPKLCLHLGRGIKGLIGHTQPRRLAARSVASRIASELKSPLGDVVGFKIRFADKVSQQTLIKVMTDGILLAETQTDPDLKKYDTIIIDEAHERSLNIDFLLGYLKQLTLRRPDLKIIITSATIDVESFSKHFNQAPIIEVSGRTYPVEIRYRPLEVKDEDDQVEKIEEAILDVVKDFSKAGGDTLIFLPGEREIRDIAEFLKNKLPPHYEILPLFSRLSNEEQQKIFRGSNGRRIILSTNVAETSLTVPGIKYVIDPGIARVNRYSTRNKVEQLQIEKISQASAKQRSGRCGRVSDGICVRLYSEDDFNARPLFLDPEIYRSSLASVILKMASLHLGDVSQFPFIQPPSRRFIQDGYLLLQELGAVNDQYELTVIGRDLAKLPMDPRLGRMLLQAKKENALSELLIIVSALSIQDPRERPLDKKAESEAAQVRFFDEKSDFVSFLKLWAFFDEAIQKKTTQNNLRKLCHAHFLSYLRMREWRDLHDQIRELILDMNYKENDKPANYVQIHRSILAGLLGNIGIKALEDDSYVGARNIEFHLSPGSNIKRRRSKWVMAADLVDTTKLYARTAAEIDVEWIESLSLHLVEHHHTDPYWDTKLSRVNAHERITLYGLTIVPKRNVHFGPINPEIAREIFIRQGLVSGGYVSKGLFWKHNQDLIEEVELLEHKARRLDVLVNEEDLFQFYDEKIPQGIINGVGFEDWRREIEDKHPQVLFLTKELLMRRDANEITEVQYPETLNIEGVTIPLKYRFEPGHPDDGVTAVISEIDFHQLDLNIMQWLVPGMIREKLNCIFKSLPKNIRTQLFPLTDTVTEFLTQYKTHHHLFQSISDFVLKKTKEPYMIGEEEIESLPRHCFMNIEVVNQKNELVSQGRDLNLLKGSVKPQVHVKKNDKTNAVERFNLKRWDFDELPHAIELNTHQKDYKGFVGLSDEDESVAIRVFVSEEEAKVSHRQGVLRLLSFELKPQLKQLEKDLNKLKEAQLFLRDMIDAEELKGDVIEMILDTALNSEEVMPRTSSDFITLIKRIKNVLPQTMKALLDAIHLSANHYHQIKQLLKTLSPIQKRSESIFVSRMNFLIHNEFIISTPSEIFSHLPRYLKALMIRIEKYPTRADKDAIMQKDIDRIHQLLGERLKPYISKNMTPPKALKDFQWQIEELHVSLFAQDLKTAYPVSLKRLEKALDDIPFYP</sequence>
<dbReference type="PANTHER" id="PTHR18934:SF99">
    <property type="entry name" value="ATP-DEPENDENT RNA HELICASE DHX37-RELATED"/>
    <property type="match status" value="1"/>
</dbReference>
<dbReference type="PROSITE" id="PS51192">
    <property type="entry name" value="HELICASE_ATP_BIND_1"/>
    <property type="match status" value="1"/>
</dbReference>
<dbReference type="Pfam" id="PF11898">
    <property type="entry name" value="DUF3418"/>
    <property type="match status" value="1"/>
</dbReference>
<feature type="domain" description="Helicase ATP-binding" evidence="5">
    <location>
        <begin position="45"/>
        <end position="208"/>
    </location>
</feature>
<dbReference type="Gene3D" id="1.20.120.1080">
    <property type="match status" value="1"/>
</dbReference>
<dbReference type="Pfam" id="PF07717">
    <property type="entry name" value="OB_NTP_bind"/>
    <property type="match status" value="1"/>
</dbReference>
<evidence type="ECO:0000313" key="8">
    <source>
        <dbReference type="Proteomes" id="UP000314901"/>
    </source>
</evidence>
<protein>
    <submittedName>
        <fullName evidence="7">ATP-dependent RNA helicase HrpA</fullName>
        <ecNumber evidence="7">3.6.4.13</ecNumber>
    </submittedName>
</protein>
<dbReference type="InterPro" id="IPR014001">
    <property type="entry name" value="Helicase_ATP-bd"/>
</dbReference>
<dbReference type="GO" id="GO:0003724">
    <property type="term" value="F:RNA helicase activity"/>
    <property type="evidence" value="ECO:0007669"/>
    <property type="project" value="UniProtKB-EC"/>
</dbReference>
<keyword evidence="4" id="KW-0067">ATP-binding</keyword>
<dbReference type="InterPro" id="IPR011709">
    <property type="entry name" value="DEAD-box_helicase_OB_fold"/>
</dbReference>
<dbReference type="GO" id="GO:0003723">
    <property type="term" value="F:RNA binding"/>
    <property type="evidence" value="ECO:0007669"/>
    <property type="project" value="TreeGrafter"/>
</dbReference>
<dbReference type="FunFam" id="3.40.50.300:FF:000575">
    <property type="entry name" value="ATP-dependent helicase hrpA"/>
    <property type="match status" value="1"/>
</dbReference>
<dbReference type="Pfam" id="PF21010">
    <property type="entry name" value="HA2_C"/>
    <property type="match status" value="1"/>
</dbReference>
<dbReference type="InterPro" id="IPR001650">
    <property type="entry name" value="Helicase_C-like"/>
</dbReference>
<dbReference type="EC" id="3.6.4.13" evidence="7"/>
<dbReference type="AlphaFoldDB" id="A0AAX1EZQ1"/>
<dbReference type="SMART" id="SM00847">
    <property type="entry name" value="HA2"/>
    <property type="match status" value="1"/>
</dbReference>
<gene>
    <name evidence="7" type="primary">hrpA</name>
    <name evidence="7" type="ORF">FIT94_04340</name>
</gene>
<dbReference type="SUPFAM" id="SSF52540">
    <property type="entry name" value="P-loop containing nucleoside triphosphate hydrolases"/>
    <property type="match status" value="1"/>
</dbReference>
<evidence type="ECO:0000259" key="5">
    <source>
        <dbReference type="PROSITE" id="PS51192"/>
    </source>
</evidence>
<accession>A0AAX1EZQ1</accession>
<dbReference type="Gene3D" id="3.40.50.300">
    <property type="entry name" value="P-loop containing nucleotide triphosphate hydrolases"/>
    <property type="match status" value="2"/>
</dbReference>
<organism evidence="7 8">
    <name type="scientific">Candidatus Methylopumilus universalis</name>
    <dbReference type="NCBI Taxonomy" id="2588536"/>
    <lineage>
        <taxon>Bacteria</taxon>
        <taxon>Pseudomonadati</taxon>
        <taxon>Pseudomonadota</taxon>
        <taxon>Betaproteobacteria</taxon>
        <taxon>Nitrosomonadales</taxon>
        <taxon>Methylophilaceae</taxon>
        <taxon>Candidatus Methylopumilus</taxon>
    </lineage>
</organism>
<dbReference type="SMART" id="SM00382">
    <property type="entry name" value="AAA"/>
    <property type="match status" value="1"/>
</dbReference>
<dbReference type="CDD" id="cd18791">
    <property type="entry name" value="SF2_C_RHA"/>
    <property type="match status" value="1"/>
</dbReference>
<dbReference type="GO" id="GO:0016787">
    <property type="term" value="F:hydrolase activity"/>
    <property type="evidence" value="ECO:0007669"/>
    <property type="project" value="UniProtKB-KW"/>
</dbReference>
<dbReference type="PROSITE" id="PS51194">
    <property type="entry name" value="HELICASE_CTER"/>
    <property type="match status" value="1"/>
</dbReference>
<feature type="domain" description="Helicase C-terminal" evidence="6">
    <location>
        <begin position="232"/>
        <end position="402"/>
    </location>
</feature>
<dbReference type="Pfam" id="PF04408">
    <property type="entry name" value="WHD_HA2"/>
    <property type="match status" value="1"/>
</dbReference>
<evidence type="ECO:0000256" key="4">
    <source>
        <dbReference type="ARBA" id="ARBA00022840"/>
    </source>
</evidence>
<evidence type="ECO:0000256" key="1">
    <source>
        <dbReference type="ARBA" id="ARBA00022741"/>
    </source>
</evidence>
<dbReference type="FunFam" id="1.20.120.1080:FF:000005">
    <property type="entry name" value="ATP-dependent helicase HrpA"/>
    <property type="match status" value="1"/>
</dbReference>
<keyword evidence="1" id="KW-0547">Nucleotide-binding</keyword>
<dbReference type="KEGG" id="muv:FIT94_04340"/>
<evidence type="ECO:0000259" key="6">
    <source>
        <dbReference type="PROSITE" id="PS51194"/>
    </source>
</evidence>
<dbReference type="SMART" id="SM00487">
    <property type="entry name" value="DEXDc"/>
    <property type="match status" value="1"/>
</dbReference>
<dbReference type="InterPro" id="IPR003593">
    <property type="entry name" value="AAA+_ATPase"/>
</dbReference>
<evidence type="ECO:0000256" key="3">
    <source>
        <dbReference type="ARBA" id="ARBA00022806"/>
    </source>
</evidence>
<proteinExistence type="predicted"/>
<dbReference type="EMBL" id="CP040953">
    <property type="protein sequence ID" value="QDC41289.1"/>
    <property type="molecule type" value="Genomic_DNA"/>
</dbReference>
<dbReference type="Pfam" id="PF00270">
    <property type="entry name" value="DEAD"/>
    <property type="match status" value="1"/>
</dbReference>
<name>A0AAX1EZQ1_9PROT</name>